<reference evidence="1 2" key="1">
    <citation type="journal article" date="2019" name="J. Gen. Appl. Microbiol.">
        <title>Aerobic degradation of cis-dichloroethene by the marine bacterium Marinobacter salsuginis strain 5N-3.</title>
        <authorList>
            <person name="Inoue Y."/>
            <person name="Fukunaga Y."/>
            <person name="Katsumata H."/>
            <person name="Ohji S."/>
            <person name="Hosoyama A."/>
            <person name="Mori K."/>
            <person name="Ando K."/>
        </authorList>
    </citation>
    <scope>NUCLEOTIDE SEQUENCE [LARGE SCALE GENOMIC DNA]</scope>
    <source>
        <strain evidence="1 2">NBRC 109114</strain>
    </source>
</reference>
<protein>
    <submittedName>
        <fullName evidence="1">Uncharacterized protein</fullName>
    </submittedName>
</protein>
<evidence type="ECO:0000313" key="2">
    <source>
        <dbReference type="Proteomes" id="UP000387223"/>
    </source>
</evidence>
<organism evidence="1 2">
    <name type="scientific">Marinobacter salsuginis</name>
    <dbReference type="NCBI Taxonomy" id="418719"/>
    <lineage>
        <taxon>Bacteria</taxon>
        <taxon>Pseudomonadati</taxon>
        <taxon>Pseudomonadota</taxon>
        <taxon>Gammaproteobacteria</taxon>
        <taxon>Pseudomonadales</taxon>
        <taxon>Marinobacteraceae</taxon>
        <taxon>Marinobacter</taxon>
    </lineage>
</organism>
<proteinExistence type="predicted"/>
<dbReference type="Proteomes" id="UP000387223">
    <property type="component" value="Unassembled WGS sequence"/>
</dbReference>
<dbReference type="AlphaFoldDB" id="A0A5M3Q0I3"/>
<dbReference type="RefSeq" id="WP_136630087.1">
    <property type="nucleotide sequence ID" value="NZ_BGZI01000015.1"/>
</dbReference>
<comment type="caution">
    <text evidence="1">The sequence shown here is derived from an EMBL/GenBank/DDBJ whole genome shotgun (WGS) entry which is preliminary data.</text>
</comment>
<dbReference type="EMBL" id="BGZI01000015">
    <property type="protein sequence ID" value="GBO88735.1"/>
    <property type="molecule type" value="Genomic_DNA"/>
</dbReference>
<accession>A0A5M3Q0I3</accession>
<sequence length="131" mass="14741">MEMNRILEMIDSAANATAGEVLVLTAGEYDSYRIVAVVRVCRDVNLRPLADAFLSSVNGRMDQPFDSFGEVEFVDFLEAEGAVERIQSRNVHVADDSECVLNTPRFDPAPESDPDALPYEWAEEHYERRLS</sequence>
<evidence type="ECO:0000313" key="1">
    <source>
        <dbReference type="EMBL" id="GBO88735.1"/>
    </source>
</evidence>
<gene>
    <name evidence="1" type="ORF">MSSD14B_24030</name>
</gene>
<name>A0A5M3Q0I3_9GAMM</name>